<protein>
    <submittedName>
        <fullName evidence="5">POTENTIAL TRANSCRIPTIONAL ADAPTATOR</fullName>
    </submittedName>
</protein>
<dbReference type="SUPFAM" id="SSF57850">
    <property type="entry name" value="RING/U-box"/>
    <property type="match status" value="1"/>
</dbReference>
<dbReference type="RefSeq" id="NP_584706.1">
    <property type="nucleotide sequence ID" value="NM_001041056.1"/>
</dbReference>
<accession>Q8SS68</accession>
<dbReference type="PROSITE" id="PS00028">
    <property type="entry name" value="ZINC_FINGER_C2H2_1"/>
    <property type="match status" value="1"/>
</dbReference>
<evidence type="ECO:0000313" key="5">
    <source>
        <dbReference type="EMBL" id="CAD25210.1"/>
    </source>
</evidence>
<dbReference type="CDD" id="cd02335">
    <property type="entry name" value="ZZ_ADA2"/>
    <property type="match status" value="1"/>
</dbReference>
<dbReference type="PANTHER" id="PTHR12374">
    <property type="entry name" value="TRANSCRIPTIONAL ADAPTOR 2 ADA2 -RELATED"/>
    <property type="match status" value="1"/>
</dbReference>
<dbReference type="Pfam" id="PF25299">
    <property type="entry name" value="ZZ_ADA2"/>
    <property type="match status" value="1"/>
</dbReference>
<dbReference type="OrthoDB" id="270417at2759"/>
<keyword evidence="2" id="KW-0863">Zinc-finger</keyword>
<dbReference type="OMA" id="CCIDICP"/>
<dbReference type="HOGENOM" id="CLU_018273_0_0_1"/>
<dbReference type="GO" id="GO:0006357">
    <property type="term" value="P:regulation of transcription by RNA polymerase II"/>
    <property type="evidence" value="ECO:0007669"/>
    <property type="project" value="TreeGrafter"/>
</dbReference>
<proteinExistence type="predicted"/>
<dbReference type="GO" id="GO:0003682">
    <property type="term" value="F:chromatin binding"/>
    <property type="evidence" value="ECO:0007669"/>
    <property type="project" value="TreeGrafter"/>
</dbReference>
<keyword evidence="1" id="KW-0479">Metal-binding</keyword>
<dbReference type="InterPro" id="IPR009057">
    <property type="entry name" value="Homeodomain-like_sf"/>
</dbReference>
<dbReference type="GeneID" id="858854"/>
<dbReference type="CDD" id="cd00167">
    <property type="entry name" value="SANT"/>
    <property type="match status" value="1"/>
</dbReference>
<dbReference type="FunCoup" id="Q8SS68">
    <property type="interactions" value="91"/>
</dbReference>
<dbReference type="AlphaFoldDB" id="Q8SS68"/>
<evidence type="ECO:0000256" key="3">
    <source>
        <dbReference type="ARBA" id="ARBA00022833"/>
    </source>
</evidence>
<dbReference type="InterPro" id="IPR001005">
    <property type="entry name" value="SANT/Myb"/>
</dbReference>
<dbReference type="InterPro" id="IPR041983">
    <property type="entry name" value="ADA2-like_ZZ"/>
</dbReference>
<dbReference type="Gene3D" id="1.10.10.10">
    <property type="entry name" value="Winged helix-like DNA-binding domain superfamily/Winged helix DNA-binding domain"/>
    <property type="match status" value="1"/>
</dbReference>
<dbReference type="InParanoid" id="Q8SS68"/>
<dbReference type="Pfam" id="PF22941">
    <property type="entry name" value="TADA2A-like_3rd"/>
    <property type="match status" value="1"/>
</dbReference>
<evidence type="ECO:0000313" key="6">
    <source>
        <dbReference type="Proteomes" id="UP000000819"/>
    </source>
</evidence>
<dbReference type="Proteomes" id="UP000000819">
    <property type="component" value="Chromosome IV"/>
</dbReference>
<reference evidence="5 6" key="1">
    <citation type="journal article" date="2001" name="Nature">
        <title>Genome sequence and gene compaction of the eukaryote parasite Encephalitozoon cuniculi.</title>
        <authorList>
            <person name="Katinka M.D."/>
            <person name="Duprat S."/>
            <person name="Cornillot E."/>
            <person name="Metenier G."/>
            <person name="Thomarat F."/>
            <person name="Prensier G."/>
            <person name="Barbe V."/>
            <person name="Peyretaillade E."/>
            <person name="Brottier P."/>
            <person name="Wincker P."/>
            <person name="Delbac F."/>
            <person name="El Alaoui H."/>
            <person name="Peyret P."/>
            <person name="Saurin W."/>
            <person name="Gouy M."/>
            <person name="Weissenbach J."/>
            <person name="Vivares C.P."/>
        </authorList>
    </citation>
    <scope>NUCLEOTIDE SEQUENCE [LARGE SCALE GENOMIC DNA]</scope>
    <source>
        <strain evidence="5 6">GB-M1</strain>
    </source>
</reference>
<dbReference type="SUPFAM" id="SSF46689">
    <property type="entry name" value="Homeodomain-like"/>
    <property type="match status" value="2"/>
</dbReference>
<gene>
    <name evidence="5" type="ordered locus">ECU04_0230</name>
</gene>
<dbReference type="InterPro" id="IPR036388">
    <property type="entry name" value="WH-like_DNA-bd_sf"/>
</dbReference>
<dbReference type="EMBL" id="AL590444">
    <property type="protein sequence ID" value="CAD25210.1"/>
    <property type="molecule type" value="Genomic_DNA"/>
</dbReference>
<dbReference type="GO" id="GO:0003713">
    <property type="term" value="F:transcription coactivator activity"/>
    <property type="evidence" value="ECO:0007669"/>
    <property type="project" value="TreeGrafter"/>
</dbReference>
<sequence length="344" mass="40311">MAISCSDQLGGVSILCDYCFLMMTDLTFIKCNECAVDLCLRCFVNQIETSVHSKYHGYRVVSKMNAKIGEEGWTLLEEILFVECLDTCGIGNWEGISRYIGAGRDIKSHFYKMLDLQESTSELPRINPKVSNPYRGAISSYMPYRRDFDVEYMDEHEVLIRDLSVDGSKEELKKKITNATLDSYMRLVRFRNRRKHAILGKNLMDMQNLKKKDEECGFVNSIKWIAPYLTKSDFNVFFRGVYIEKRLHELLNRRNRENRDAMDVKNILPSKYFVSDKERRLCETYNLSPGMYLELKKEVISCFIRRGEFTKEDFNRLFGFLGEADGLYGLFLERGWIHEEKETK</sequence>
<evidence type="ECO:0000256" key="2">
    <source>
        <dbReference type="ARBA" id="ARBA00022771"/>
    </source>
</evidence>
<feature type="domain" description="C2H2-type" evidence="4">
    <location>
        <begin position="34"/>
        <end position="56"/>
    </location>
</feature>
<evidence type="ECO:0000256" key="1">
    <source>
        <dbReference type="ARBA" id="ARBA00022723"/>
    </source>
</evidence>
<dbReference type="Pfam" id="PF00249">
    <property type="entry name" value="Myb_DNA-binding"/>
    <property type="match status" value="1"/>
</dbReference>
<name>Q8SS68_ENCCU</name>
<dbReference type="KEGG" id="ecu:ECU04_0230"/>
<keyword evidence="6" id="KW-1185">Reference proteome</keyword>
<dbReference type="InterPro" id="IPR000433">
    <property type="entry name" value="Znf_ZZ"/>
</dbReference>
<dbReference type="GO" id="GO:0005634">
    <property type="term" value="C:nucleus"/>
    <property type="evidence" value="ECO:0007669"/>
    <property type="project" value="TreeGrafter"/>
</dbReference>
<dbReference type="GO" id="GO:0008270">
    <property type="term" value="F:zinc ion binding"/>
    <property type="evidence" value="ECO:0007669"/>
    <property type="project" value="UniProtKB-KW"/>
</dbReference>
<reference evidence="5 6" key="2">
    <citation type="journal article" date="2009" name="BMC Genomics">
        <title>Identification of transcriptional signals in Encephalitozoon cuniculi widespread among Microsporidia phylum: support for accurate structural genome annotation.</title>
        <authorList>
            <person name="Peyretaillade E."/>
            <person name="Goncalves O."/>
            <person name="Terrat S."/>
            <person name="Dugat-Bony E."/>
            <person name="Wincker P."/>
            <person name="Cornman R.S."/>
            <person name="Evans J.D."/>
            <person name="Delbac F."/>
            <person name="Peyret P."/>
        </authorList>
    </citation>
    <scope>NUCLEOTIDE SEQUENCE [LARGE SCALE GENOMIC DNA]</scope>
    <source>
        <strain evidence="5 6">GB-M1</strain>
    </source>
</reference>
<dbReference type="PANTHER" id="PTHR12374:SF20">
    <property type="entry name" value="TRANSCRIPTIONAL ADAPTER 2-ALPHA"/>
    <property type="match status" value="1"/>
</dbReference>
<keyword evidence="3" id="KW-0862">Zinc</keyword>
<dbReference type="InterPro" id="IPR013087">
    <property type="entry name" value="Znf_C2H2_type"/>
</dbReference>
<dbReference type="GO" id="GO:0006338">
    <property type="term" value="P:chromatin remodeling"/>
    <property type="evidence" value="ECO:0007669"/>
    <property type="project" value="TreeGrafter"/>
</dbReference>
<dbReference type="InterPro" id="IPR055141">
    <property type="entry name" value="TADA2A_B-like_dom"/>
</dbReference>
<organism evidence="5 6">
    <name type="scientific">Encephalitozoon cuniculi (strain GB-M1)</name>
    <name type="common">Microsporidian parasite</name>
    <dbReference type="NCBI Taxonomy" id="284813"/>
    <lineage>
        <taxon>Eukaryota</taxon>
        <taxon>Fungi</taxon>
        <taxon>Fungi incertae sedis</taxon>
        <taxon>Microsporidia</taxon>
        <taxon>Unikaryonidae</taxon>
        <taxon>Encephalitozoon</taxon>
    </lineage>
</organism>
<dbReference type="STRING" id="284813.Q8SS68"/>
<evidence type="ECO:0000259" key="4">
    <source>
        <dbReference type="PROSITE" id="PS00028"/>
    </source>
</evidence>
<dbReference type="VEuPathDB" id="MicrosporidiaDB:ECU04_0230"/>